<proteinExistence type="predicted"/>
<sequence>MPGVEGALLYAVIMTKLRISAGLAPTAAFGVVLAASLASNPLGMFDAKSEGWDQVSKRLSGMLAQIDLAMERGDDWIADDKDAFETSIVNFKNEVEALKKAADDAGSMLVLTGTGFVTTYIAILTFLGAVLISLLALAVMRLNPFTAAPATAITMQLGLMINFFIGKATILFVGLATAAATAIAATVVGLKLTDSAGDIVPEPARLEQMRIDYRKPSVFEAKSV</sequence>
<dbReference type="EMBL" id="FZPH01000001">
    <property type="protein sequence ID" value="SNS76772.1"/>
    <property type="molecule type" value="Genomic_DNA"/>
</dbReference>
<organism evidence="2 3">
    <name type="scientific">Asanoa hainanensis</name>
    <dbReference type="NCBI Taxonomy" id="560556"/>
    <lineage>
        <taxon>Bacteria</taxon>
        <taxon>Bacillati</taxon>
        <taxon>Actinomycetota</taxon>
        <taxon>Actinomycetes</taxon>
        <taxon>Micromonosporales</taxon>
        <taxon>Micromonosporaceae</taxon>
        <taxon>Asanoa</taxon>
    </lineage>
</organism>
<gene>
    <name evidence="2" type="ORF">SAMN05421812_101711</name>
</gene>
<protein>
    <submittedName>
        <fullName evidence="2">Uncharacterized protein</fullName>
    </submittedName>
</protein>
<dbReference type="Proteomes" id="UP000198362">
    <property type="component" value="Unassembled WGS sequence"/>
</dbReference>
<dbReference type="AlphaFoldDB" id="A0A239H6C2"/>
<evidence type="ECO:0000313" key="3">
    <source>
        <dbReference type="Proteomes" id="UP000198362"/>
    </source>
</evidence>
<evidence type="ECO:0000256" key="1">
    <source>
        <dbReference type="SAM" id="Phobius"/>
    </source>
</evidence>
<feature type="transmembrane region" description="Helical" evidence="1">
    <location>
        <begin position="21"/>
        <end position="39"/>
    </location>
</feature>
<dbReference type="OrthoDB" id="3528564at2"/>
<keyword evidence="1" id="KW-1133">Transmembrane helix</keyword>
<keyword evidence="1" id="KW-0812">Transmembrane</keyword>
<keyword evidence="1" id="KW-0472">Membrane</keyword>
<feature type="transmembrane region" description="Helical" evidence="1">
    <location>
        <begin position="145"/>
        <end position="165"/>
    </location>
</feature>
<accession>A0A239H6C2</accession>
<feature type="transmembrane region" description="Helical" evidence="1">
    <location>
        <begin position="171"/>
        <end position="190"/>
    </location>
</feature>
<name>A0A239H6C2_9ACTN</name>
<reference evidence="2 3" key="1">
    <citation type="submission" date="2017-06" db="EMBL/GenBank/DDBJ databases">
        <authorList>
            <person name="Kim H.J."/>
            <person name="Triplett B.A."/>
        </authorList>
    </citation>
    <scope>NUCLEOTIDE SEQUENCE [LARGE SCALE GENOMIC DNA]</scope>
    <source>
        <strain evidence="2 3">CGMCC 4.5593</strain>
    </source>
</reference>
<dbReference type="RefSeq" id="WP_089244521.1">
    <property type="nucleotide sequence ID" value="NZ_FZPH01000001.1"/>
</dbReference>
<evidence type="ECO:0000313" key="2">
    <source>
        <dbReference type="EMBL" id="SNS76772.1"/>
    </source>
</evidence>
<feature type="transmembrane region" description="Helical" evidence="1">
    <location>
        <begin position="117"/>
        <end position="138"/>
    </location>
</feature>
<keyword evidence="3" id="KW-1185">Reference proteome</keyword>